<feature type="region of interest" description="Disordered" evidence="1">
    <location>
        <begin position="1"/>
        <end position="35"/>
    </location>
</feature>
<dbReference type="InterPro" id="IPR036388">
    <property type="entry name" value="WH-like_DNA-bd_sf"/>
</dbReference>
<gene>
    <name evidence="2" type="ORF">GTW23_12755</name>
</gene>
<proteinExistence type="predicted"/>
<protein>
    <recommendedName>
        <fullName evidence="4">Helix-turn-helix domain-containing protein</fullName>
    </recommendedName>
</protein>
<dbReference type="Pfam" id="PF13730">
    <property type="entry name" value="HTH_36"/>
    <property type="match status" value="1"/>
</dbReference>
<evidence type="ECO:0000256" key="1">
    <source>
        <dbReference type="SAM" id="MobiDB-lite"/>
    </source>
</evidence>
<sequence length="199" mass="22619">MKRPPTGNEPVSPSGGTTPQQRKDAKREAAENAKSATSEKLDWLDALCIDPRLRPSDFKVAFKLIQFRNAQTGICNPSYETIADETGLKPETVRACVKQLSNRGWIAVKRPNRSKPNVYRFLLDHVNGMLDRRIMLREAREEERKERATQTALQAFDRDRENGVSLLDRDENDGRLCELRNGEHVSDHLLIGAGNKWSH</sequence>
<feature type="compositionally biased region" description="Basic and acidic residues" evidence="1">
    <location>
        <begin position="21"/>
        <end position="35"/>
    </location>
</feature>
<feature type="compositionally biased region" description="Polar residues" evidence="1">
    <location>
        <begin position="9"/>
        <end position="20"/>
    </location>
</feature>
<keyword evidence="3" id="KW-1185">Reference proteome</keyword>
<evidence type="ECO:0008006" key="4">
    <source>
        <dbReference type="Google" id="ProtNLM"/>
    </source>
</evidence>
<reference evidence="2 3" key="1">
    <citation type="submission" date="2020-01" db="EMBL/GenBank/DDBJ databases">
        <title>Genomes of bacteria type strains.</title>
        <authorList>
            <person name="Chen J."/>
            <person name="Zhu S."/>
            <person name="Yang J."/>
        </authorList>
    </citation>
    <scope>NUCLEOTIDE SEQUENCE [LARGE SCALE GENOMIC DNA]</scope>
    <source>
        <strain evidence="2 3">DSM 16655</strain>
    </source>
</reference>
<dbReference type="SUPFAM" id="SSF46785">
    <property type="entry name" value="Winged helix' DNA-binding domain"/>
    <property type="match status" value="1"/>
</dbReference>
<name>A0ABT1CSB5_9HYPH</name>
<evidence type="ECO:0000313" key="3">
    <source>
        <dbReference type="Proteomes" id="UP001320715"/>
    </source>
</evidence>
<dbReference type="RefSeq" id="WP_252916042.1">
    <property type="nucleotide sequence ID" value="NZ_JAAAML010000002.1"/>
</dbReference>
<dbReference type="Proteomes" id="UP001320715">
    <property type="component" value="Unassembled WGS sequence"/>
</dbReference>
<dbReference type="InterPro" id="IPR036390">
    <property type="entry name" value="WH_DNA-bd_sf"/>
</dbReference>
<organism evidence="2 3">
    <name type="scientific">Hoeflea alexandrii</name>
    <dbReference type="NCBI Taxonomy" id="288436"/>
    <lineage>
        <taxon>Bacteria</taxon>
        <taxon>Pseudomonadati</taxon>
        <taxon>Pseudomonadota</taxon>
        <taxon>Alphaproteobacteria</taxon>
        <taxon>Hyphomicrobiales</taxon>
        <taxon>Rhizobiaceae</taxon>
        <taxon>Hoeflea</taxon>
    </lineage>
</organism>
<dbReference type="EMBL" id="JAAAML010000002">
    <property type="protein sequence ID" value="MCO6409048.1"/>
    <property type="molecule type" value="Genomic_DNA"/>
</dbReference>
<accession>A0ABT1CSB5</accession>
<evidence type="ECO:0000313" key="2">
    <source>
        <dbReference type="EMBL" id="MCO6409048.1"/>
    </source>
</evidence>
<dbReference type="Gene3D" id="1.10.10.10">
    <property type="entry name" value="Winged helix-like DNA-binding domain superfamily/Winged helix DNA-binding domain"/>
    <property type="match status" value="1"/>
</dbReference>
<comment type="caution">
    <text evidence="2">The sequence shown here is derived from an EMBL/GenBank/DDBJ whole genome shotgun (WGS) entry which is preliminary data.</text>
</comment>